<comment type="caution">
    <text evidence="5">The sequence shown here is derived from an EMBL/GenBank/DDBJ whole genome shotgun (WGS) entry which is preliminary data.</text>
</comment>
<dbReference type="InterPro" id="IPR003594">
    <property type="entry name" value="HATPase_dom"/>
</dbReference>
<dbReference type="PRINTS" id="PR00344">
    <property type="entry name" value="BCTRLSENSOR"/>
</dbReference>
<dbReference type="InterPro" id="IPR003661">
    <property type="entry name" value="HisK_dim/P_dom"/>
</dbReference>
<dbReference type="RefSeq" id="WP_267770899.1">
    <property type="nucleotide sequence ID" value="NZ_JAPNKE010000002.1"/>
</dbReference>
<dbReference type="Gene3D" id="1.10.287.130">
    <property type="match status" value="1"/>
</dbReference>
<dbReference type="InterPro" id="IPR004358">
    <property type="entry name" value="Sig_transdc_His_kin-like_C"/>
</dbReference>
<organism evidence="5 6">
    <name type="scientific">Nannocystis pusilla</name>
    <dbReference type="NCBI Taxonomy" id="889268"/>
    <lineage>
        <taxon>Bacteria</taxon>
        <taxon>Pseudomonadati</taxon>
        <taxon>Myxococcota</taxon>
        <taxon>Polyangia</taxon>
        <taxon>Nannocystales</taxon>
        <taxon>Nannocystaceae</taxon>
        <taxon>Nannocystis</taxon>
    </lineage>
</organism>
<proteinExistence type="predicted"/>
<feature type="domain" description="Histidine kinase" evidence="4">
    <location>
        <begin position="158"/>
        <end position="372"/>
    </location>
</feature>
<evidence type="ECO:0000256" key="2">
    <source>
        <dbReference type="ARBA" id="ARBA00012438"/>
    </source>
</evidence>
<evidence type="ECO:0000256" key="1">
    <source>
        <dbReference type="ARBA" id="ARBA00000085"/>
    </source>
</evidence>
<name>A0A9X3IZS7_9BACT</name>
<dbReference type="CDD" id="cd00075">
    <property type="entry name" value="HATPase"/>
    <property type="match status" value="1"/>
</dbReference>
<dbReference type="PROSITE" id="PS50109">
    <property type="entry name" value="HIS_KIN"/>
    <property type="match status" value="1"/>
</dbReference>
<keyword evidence="5" id="KW-0418">Kinase</keyword>
<sequence length="379" mass="40188">MSDGSLLAALLELPHGLVVLHLVDGRISAASPATSALLGARARVDARMDALVESASLRKLTAALTADAAAVYELQVTADGGDTRPLRFLVVPLRAREHLLVAAPLDPRYGVDLEARLFASNTELANLTRDLSRRACEIEAARAGLEALGSLRDDFMAAMAHDLRAPLTTIGLQAEMLARGADRPSSAEIARRSGLIARNVARMDTLMTRVLEAARLGGGVVALERSLVSLVDLVHEAMEAVQGAAERAGVALEVRCPAADPRLFVDRVRIGQVLGNVLENSVRHTPPGSTLTVTITDAPARVRCTVCDQGPGVRPELRDQIFERFGRGEHAGIAGLGLYIARKAARLHGGDLRVEDASPVGAAFVLELPRGLPDQPPKT</sequence>
<keyword evidence="5" id="KW-0808">Transferase</keyword>
<dbReference type="Proteomes" id="UP001150924">
    <property type="component" value="Unassembled WGS sequence"/>
</dbReference>
<dbReference type="Pfam" id="PF00512">
    <property type="entry name" value="HisKA"/>
    <property type="match status" value="1"/>
</dbReference>
<dbReference type="SMART" id="SM00387">
    <property type="entry name" value="HATPase_c"/>
    <property type="match status" value="1"/>
</dbReference>
<protein>
    <recommendedName>
        <fullName evidence="2">histidine kinase</fullName>
        <ecNumber evidence="2">2.7.13.3</ecNumber>
    </recommendedName>
</protein>
<keyword evidence="6" id="KW-1185">Reference proteome</keyword>
<evidence type="ECO:0000313" key="5">
    <source>
        <dbReference type="EMBL" id="MCY1008263.1"/>
    </source>
</evidence>
<dbReference type="InterPro" id="IPR005467">
    <property type="entry name" value="His_kinase_dom"/>
</dbReference>
<gene>
    <name evidence="5" type="ORF">OV079_22415</name>
</gene>
<dbReference type="InterPro" id="IPR036890">
    <property type="entry name" value="HATPase_C_sf"/>
</dbReference>
<dbReference type="EMBL" id="JAPNKE010000002">
    <property type="protein sequence ID" value="MCY1008263.1"/>
    <property type="molecule type" value="Genomic_DNA"/>
</dbReference>
<dbReference type="AlphaFoldDB" id="A0A9X3IZS7"/>
<dbReference type="EC" id="2.7.13.3" evidence="2"/>
<dbReference type="SUPFAM" id="SSF47384">
    <property type="entry name" value="Homodimeric domain of signal transducing histidine kinase"/>
    <property type="match status" value="1"/>
</dbReference>
<evidence type="ECO:0000259" key="4">
    <source>
        <dbReference type="PROSITE" id="PS50109"/>
    </source>
</evidence>
<keyword evidence="3" id="KW-0597">Phosphoprotein</keyword>
<dbReference type="PANTHER" id="PTHR43547:SF2">
    <property type="entry name" value="HYBRID SIGNAL TRANSDUCTION HISTIDINE KINASE C"/>
    <property type="match status" value="1"/>
</dbReference>
<evidence type="ECO:0000313" key="6">
    <source>
        <dbReference type="Proteomes" id="UP001150924"/>
    </source>
</evidence>
<dbReference type="SUPFAM" id="SSF55874">
    <property type="entry name" value="ATPase domain of HSP90 chaperone/DNA topoisomerase II/histidine kinase"/>
    <property type="match status" value="1"/>
</dbReference>
<dbReference type="InterPro" id="IPR036097">
    <property type="entry name" value="HisK_dim/P_sf"/>
</dbReference>
<dbReference type="Pfam" id="PF02518">
    <property type="entry name" value="HATPase_c"/>
    <property type="match status" value="1"/>
</dbReference>
<dbReference type="Gene3D" id="3.30.565.10">
    <property type="entry name" value="Histidine kinase-like ATPase, C-terminal domain"/>
    <property type="match status" value="1"/>
</dbReference>
<evidence type="ECO:0000256" key="3">
    <source>
        <dbReference type="ARBA" id="ARBA00022553"/>
    </source>
</evidence>
<dbReference type="GO" id="GO:0000155">
    <property type="term" value="F:phosphorelay sensor kinase activity"/>
    <property type="evidence" value="ECO:0007669"/>
    <property type="project" value="InterPro"/>
</dbReference>
<dbReference type="CDD" id="cd00082">
    <property type="entry name" value="HisKA"/>
    <property type="match status" value="1"/>
</dbReference>
<comment type="catalytic activity">
    <reaction evidence="1">
        <text>ATP + protein L-histidine = ADP + protein N-phospho-L-histidine.</text>
        <dbReference type="EC" id="2.7.13.3"/>
    </reaction>
</comment>
<dbReference type="PANTHER" id="PTHR43547">
    <property type="entry name" value="TWO-COMPONENT HISTIDINE KINASE"/>
    <property type="match status" value="1"/>
</dbReference>
<accession>A0A9X3IZS7</accession>
<dbReference type="SMART" id="SM00388">
    <property type="entry name" value="HisKA"/>
    <property type="match status" value="1"/>
</dbReference>
<reference evidence="5" key="1">
    <citation type="submission" date="2022-11" db="EMBL/GenBank/DDBJ databases">
        <title>Minimal conservation of predation-associated metabolite biosynthetic gene clusters underscores biosynthetic potential of Myxococcota including descriptions for ten novel species: Archangium lansinium sp. nov., Myxococcus landrumus sp. nov., Nannocystis bai.</title>
        <authorList>
            <person name="Ahearne A."/>
            <person name="Stevens C."/>
            <person name="Phillips K."/>
        </authorList>
    </citation>
    <scope>NUCLEOTIDE SEQUENCE</scope>
    <source>
        <strain evidence="5">Na p29</strain>
    </source>
</reference>